<accession>A0ABQ5HBA0</accession>
<dbReference type="Proteomes" id="UP001151760">
    <property type="component" value="Unassembled WGS sequence"/>
</dbReference>
<proteinExistence type="predicted"/>
<feature type="region of interest" description="Disordered" evidence="2">
    <location>
        <begin position="153"/>
        <end position="186"/>
    </location>
</feature>
<feature type="compositionally biased region" description="Basic and acidic residues" evidence="2">
    <location>
        <begin position="153"/>
        <end position="162"/>
    </location>
</feature>
<reference evidence="3" key="1">
    <citation type="journal article" date="2022" name="Int. J. Mol. Sci.">
        <title>Draft Genome of Tanacetum Coccineum: Genomic Comparison of Closely Related Tanacetum-Family Plants.</title>
        <authorList>
            <person name="Yamashiro T."/>
            <person name="Shiraishi A."/>
            <person name="Nakayama K."/>
            <person name="Satake H."/>
        </authorList>
    </citation>
    <scope>NUCLEOTIDE SEQUENCE</scope>
</reference>
<feature type="compositionally biased region" description="Polar residues" evidence="2">
    <location>
        <begin position="163"/>
        <end position="175"/>
    </location>
</feature>
<evidence type="ECO:0000256" key="2">
    <source>
        <dbReference type="SAM" id="MobiDB-lite"/>
    </source>
</evidence>
<reference evidence="3" key="2">
    <citation type="submission" date="2022-01" db="EMBL/GenBank/DDBJ databases">
        <authorList>
            <person name="Yamashiro T."/>
            <person name="Shiraishi A."/>
            <person name="Satake H."/>
            <person name="Nakayama K."/>
        </authorList>
    </citation>
    <scope>NUCLEOTIDE SEQUENCE</scope>
</reference>
<feature type="compositionally biased region" description="Basic and acidic residues" evidence="2">
    <location>
        <begin position="177"/>
        <end position="186"/>
    </location>
</feature>
<keyword evidence="1" id="KW-0175">Coiled coil</keyword>
<keyword evidence="4" id="KW-1185">Reference proteome</keyword>
<sequence>MESNNMKSSCLYKDEQEIQRLCEIKKQMQKKFDNIFHNFQICIHGLRPNWFYRSGEYAFQFLFKEKFQSFKNIFDNNIDQLKKQLDKEELHECDSKTCLAVLKKQFYTFFDLKSSLSSSYQYQSELARQKEIFQEACHEEELRITKKDVKNKQEKVEMEKQETMIQKSEYSSPGDNSDAKREKQEKKENCSKTFQEFKMVILVINPRQVFTKESKFAFEVLFGEDYDSFVYKFYHNLAQLENQLSCVENHEGDSKTYLIELRKQCEAFLTNGNPKSLELSMFSYYMEVFQKYTLYDIKSTKNRFVSCFNAIEKEIDARARHEDKLARVYDSRVNERTTQTQEGMVYMAEGPDIRLSNETKPLHEDAEQCIENKTTESLNQTLVSENDCLKKTIAKLQQDFSKLEAQRIAFEIALQHKYQENNSLKTLQKENENFLASLQIENAHLKQTYKDLYESVQRSNVESNQCDEVKVKVNFDEIETNNIELEHRVSSLLKENEHLKLVYKNLFDSIKKTRVHKENLRATLSEFSDNHICGKEDSSPSSTNELEKESGENTCDNAKSEFQTKFVELEKVLTQQTKDFYDVKLELSNRTAKFEAYFEKLEKTKVVLERQLARKVDDSKAEKDQFLKEINHLRTQLENLKGKTVKTKFDKSSILGEPPTEKLWIASQLSKSWFTPKIVEQKSLSKPVTAQSLPKNEKDQLLKRIGYLESKLASQDIRSCQKEYHELRTSYNALKVKFDSLNRTKWNINVSKSSKPKESVLEKVHTGDSSKPFSRRVSQFTTYSLQKDRKFSKKSPHFETFSQKGFKTRALNVKNQSFETSHSCFTPVKQVWRPIKESQTFEASTSQKSFKTSTFKGKNQVFVTTHSRFTPVKQVWRPKQSHSKSFKYSKSEMLSMQNKNDFASTINKKGSFSNDAKTNFWNVSSNDNNKWKSSSLTGFKTPHETPSFKNQWKIKRDFKSPLIPRELFSNETPVSSPRWNSTSLHQLDTTFNWFSKFGKPISTVLKWVPKVVV</sequence>
<gene>
    <name evidence="3" type="ORF">Tco_1066672</name>
</gene>
<feature type="coiled-coil region" evidence="1">
    <location>
        <begin position="379"/>
        <end position="406"/>
    </location>
</feature>
<protein>
    <submittedName>
        <fullName evidence="3">Uncharacterized protein</fullName>
    </submittedName>
</protein>
<evidence type="ECO:0000313" key="4">
    <source>
        <dbReference type="Proteomes" id="UP001151760"/>
    </source>
</evidence>
<dbReference type="EMBL" id="BQNB010019405">
    <property type="protein sequence ID" value="GJT84955.1"/>
    <property type="molecule type" value="Genomic_DNA"/>
</dbReference>
<comment type="caution">
    <text evidence="3">The sequence shown here is derived from an EMBL/GenBank/DDBJ whole genome shotgun (WGS) entry which is preliminary data.</text>
</comment>
<organism evidence="3 4">
    <name type="scientific">Tanacetum coccineum</name>
    <dbReference type="NCBI Taxonomy" id="301880"/>
    <lineage>
        <taxon>Eukaryota</taxon>
        <taxon>Viridiplantae</taxon>
        <taxon>Streptophyta</taxon>
        <taxon>Embryophyta</taxon>
        <taxon>Tracheophyta</taxon>
        <taxon>Spermatophyta</taxon>
        <taxon>Magnoliopsida</taxon>
        <taxon>eudicotyledons</taxon>
        <taxon>Gunneridae</taxon>
        <taxon>Pentapetalae</taxon>
        <taxon>asterids</taxon>
        <taxon>campanulids</taxon>
        <taxon>Asterales</taxon>
        <taxon>Asteraceae</taxon>
        <taxon>Asteroideae</taxon>
        <taxon>Anthemideae</taxon>
        <taxon>Anthemidinae</taxon>
        <taxon>Tanacetum</taxon>
    </lineage>
</organism>
<feature type="coiled-coil region" evidence="1">
    <location>
        <begin position="598"/>
        <end position="643"/>
    </location>
</feature>
<evidence type="ECO:0000256" key="1">
    <source>
        <dbReference type="SAM" id="Coils"/>
    </source>
</evidence>
<feature type="coiled-coil region" evidence="1">
    <location>
        <begin position="435"/>
        <end position="495"/>
    </location>
</feature>
<name>A0ABQ5HBA0_9ASTR</name>
<evidence type="ECO:0000313" key="3">
    <source>
        <dbReference type="EMBL" id="GJT84955.1"/>
    </source>
</evidence>
<feature type="region of interest" description="Disordered" evidence="2">
    <location>
        <begin position="531"/>
        <end position="555"/>
    </location>
</feature>